<dbReference type="AlphaFoldDB" id="A0A4S1WDD1"/>
<protein>
    <submittedName>
        <fullName evidence="3">YcxB family protein</fullName>
    </submittedName>
</protein>
<evidence type="ECO:0000313" key="3">
    <source>
        <dbReference type="EMBL" id="TGX38676.1"/>
    </source>
</evidence>
<evidence type="ECO:0000259" key="2">
    <source>
        <dbReference type="Pfam" id="PF14317"/>
    </source>
</evidence>
<dbReference type="Proteomes" id="UP000309848">
    <property type="component" value="Unassembled WGS sequence"/>
</dbReference>
<accession>A0A4S1WDD1</accession>
<dbReference type="RefSeq" id="WP_135986970.1">
    <property type="nucleotide sequence ID" value="NZ_JAASQM010000003.1"/>
</dbReference>
<feature type="domain" description="YcxB-like C-terminal" evidence="2">
    <location>
        <begin position="108"/>
        <end position="164"/>
    </location>
</feature>
<gene>
    <name evidence="3" type="ORF">E5A74_17720</name>
</gene>
<evidence type="ECO:0000256" key="1">
    <source>
        <dbReference type="SAM" id="Phobius"/>
    </source>
</evidence>
<comment type="caution">
    <text evidence="3">The sequence shown here is derived from an EMBL/GenBank/DDBJ whole genome shotgun (WGS) entry which is preliminary data.</text>
</comment>
<keyword evidence="4" id="KW-1185">Reference proteome</keyword>
<reference evidence="3 4" key="1">
    <citation type="submission" date="2019-04" db="EMBL/GenBank/DDBJ databases">
        <title>Sphingomonas psychrotolerans sp. nov., isolated from soil in the Tianshan Mountains, Xinjiang, China.</title>
        <authorList>
            <person name="Luo Y."/>
            <person name="Sheng H."/>
        </authorList>
    </citation>
    <scope>NUCLEOTIDE SEQUENCE [LARGE SCALE GENOMIC DNA]</scope>
    <source>
        <strain evidence="3 4">KIS18-15</strain>
    </source>
</reference>
<keyword evidence="1" id="KW-0472">Membrane</keyword>
<dbReference type="EMBL" id="SRXU01000009">
    <property type="protein sequence ID" value="TGX38676.1"/>
    <property type="molecule type" value="Genomic_DNA"/>
</dbReference>
<evidence type="ECO:0000313" key="4">
    <source>
        <dbReference type="Proteomes" id="UP000309848"/>
    </source>
</evidence>
<name>A0A4S1WDD1_9SPHN</name>
<keyword evidence="1" id="KW-1133">Transmembrane helix</keyword>
<proteinExistence type="predicted"/>
<organism evidence="3 4">
    <name type="scientific">Sphingomonas naasensis</name>
    <dbReference type="NCBI Taxonomy" id="1344951"/>
    <lineage>
        <taxon>Bacteria</taxon>
        <taxon>Pseudomonadati</taxon>
        <taxon>Pseudomonadota</taxon>
        <taxon>Alphaproteobacteria</taxon>
        <taxon>Sphingomonadales</taxon>
        <taxon>Sphingomonadaceae</taxon>
        <taxon>Sphingomonas</taxon>
    </lineage>
</organism>
<dbReference type="OrthoDB" id="7559459at2"/>
<dbReference type="InterPro" id="IPR025588">
    <property type="entry name" value="YcxB-like_C"/>
</dbReference>
<keyword evidence="1" id="KW-0812">Transmembrane</keyword>
<feature type="transmembrane region" description="Helical" evidence="1">
    <location>
        <begin position="35"/>
        <end position="53"/>
    </location>
</feature>
<dbReference type="Pfam" id="PF14317">
    <property type="entry name" value="YcxB"/>
    <property type="match status" value="1"/>
</dbReference>
<sequence>MPGTVTFLPSEADYISASRANYRCQLRTIAVWRRLLIVSAVVGGLVAAGLWALDGDPVEALLTGIAAGACGFLAAPVSLWINYRRLPRQFGRLFRQQRPLHGEQTLTWDESRLHWQGPGFTMDTAWGDYYRWHESRDEFLLFLNERMPQFIPRAAMNAEQAADLHATLVAHGPPRR</sequence>
<feature type="transmembrane region" description="Helical" evidence="1">
    <location>
        <begin position="65"/>
        <end position="83"/>
    </location>
</feature>